<dbReference type="AlphaFoldDB" id="A0A5N7IJS5"/>
<comment type="caution">
    <text evidence="2">The sequence shown here is derived from an EMBL/GenBank/DDBJ whole genome shotgun (WGS) entry which is preliminary data.</text>
</comment>
<feature type="domain" description="Dual OB-containing" evidence="1">
    <location>
        <begin position="3"/>
        <end position="213"/>
    </location>
</feature>
<evidence type="ECO:0000313" key="2">
    <source>
        <dbReference type="EMBL" id="MPQ61225.1"/>
    </source>
</evidence>
<protein>
    <recommendedName>
        <fullName evidence="1">Dual OB-containing domain-containing protein</fullName>
    </recommendedName>
</protein>
<gene>
    <name evidence="2" type="ORF">E4V82_03745</name>
</gene>
<dbReference type="InterPro" id="IPR054335">
    <property type="entry name" value="DuOB_dom"/>
</dbReference>
<sequence length="216" mass="25200">MNKTVIILTKSRKYKNYCVAGIDFKTGEWVRLVSMDSTINHAVKKIDFTYENGEEAEILDIVNIECLENKTNYYQPENWVYEEKYYWEKKGQVSIDDVKAKIKQIDDEYVFYNGEKNITKEFIETIPVAERYSLKLISPENAKVYVKTYDRLKHYAVFDYNGVNYGTLGITDEVFNEGCSSEGWYKLENISFVLSLADIYPADNSHYKVIASVIEN</sequence>
<name>A0A5N7IJS5_9CLOT</name>
<reference evidence="2 3" key="1">
    <citation type="journal article" date="2019" name="Lett. Appl. Microbiol.">
        <title>A case of 'blown pack' spoilage of vacuum-packaged pork likely associated with Clostridium estertheticum in Canada.</title>
        <authorList>
            <person name="Zhang P."/>
            <person name="Ward P."/>
            <person name="McMullen L.M."/>
            <person name="Yang X."/>
        </authorList>
    </citation>
    <scope>NUCLEOTIDE SEQUENCE [LARGE SCALE GENOMIC DNA]</scope>
    <source>
        <strain evidence="2 3">MA19</strain>
    </source>
</reference>
<dbReference type="Pfam" id="PF22557">
    <property type="entry name" value="DuOB"/>
    <property type="match status" value="1"/>
</dbReference>
<organism evidence="2 3">
    <name type="scientific">Clostridium estertheticum</name>
    <dbReference type="NCBI Taxonomy" id="238834"/>
    <lineage>
        <taxon>Bacteria</taxon>
        <taxon>Bacillati</taxon>
        <taxon>Bacillota</taxon>
        <taxon>Clostridia</taxon>
        <taxon>Eubacteriales</taxon>
        <taxon>Clostridiaceae</taxon>
        <taxon>Clostridium</taxon>
    </lineage>
</organism>
<proteinExistence type="predicted"/>
<dbReference type="Proteomes" id="UP000342249">
    <property type="component" value="Unassembled WGS sequence"/>
</dbReference>
<dbReference type="EMBL" id="SPSF01000014">
    <property type="protein sequence ID" value="MPQ61225.1"/>
    <property type="molecule type" value="Genomic_DNA"/>
</dbReference>
<evidence type="ECO:0000259" key="1">
    <source>
        <dbReference type="Pfam" id="PF22557"/>
    </source>
</evidence>
<accession>A0A5N7IJS5</accession>
<dbReference type="RefSeq" id="WP_152750541.1">
    <property type="nucleotide sequence ID" value="NZ_SPSE01000015.1"/>
</dbReference>
<evidence type="ECO:0000313" key="3">
    <source>
        <dbReference type="Proteomes" id="UP000342249"/>
    </source>
</evidence>